<dbReference type="Gene3D" id="2.30.30.190">
    <property type="entry name" value="CAP Gly-rich-like domain"/>
    <property type="match status" value="1"/>
</dbReference>
<dbReference type="Gene3D" id="3.10.20.90">
    <property type="entry name" value="Phosphatidylinositol 3-kinase Catalytic Subunit, Chain A, domain 1"/>
    <property type="match status" value="1"/>
</dbReference>
<evidence type="ECO:0000256" key="5">
    <source>
        <dbReference type="ARBA" id="ARBA00022614"/>
    </source>
</evidence>
<evidence type="ECO:0000256" key="7">
    <source>
        <dbReference type="ARBA" id="ARBA00023186"/>
    </source>
</evidence>
<evidence type="ECO:0000256" key="1">
    <source>
        <dbReference type="ARBA" id="ARBA00004496"/>
    </source>
</evidence>
<accession>A0ABY7FGW0</accession>
<keyword evidence="5" id="KW-0433">Leucine-rich repeat</keyword>
<dbReference type="InterPro" id="IPR036859">
    <property type="entry name" value="CAP-Gly_dom_sf"/>
</dbReference>
<comment type="subcellular location">
    <subcellularLocation>
        <location evidence="1">Cytoplasm</location>
    </subcellularLocation>
</comment>
<dbReference type="InterPro" id="IPR032675">
    <property type="entry name" value="LRR_dom_sf"/>
</dbReference>
<keyword evidence="6" id="KW-0677">Repeat</keyword>
<reference evidence="10" key="1">
    <citation type="submission" date="2022-11" db="EMBL/GenBank/DDBJ databases">
        <title>Centuries of genome instability and evolution in soft-shell clam transmissible cancer (bioRxiv).</title>
        <authorList>
            <person name="Hart S.F.M."/>
            <person name="Yonemitsu M.A."/>
            <person name="Giersch R.M."/>
            <person name="Beal B.F."/>
            <person name="Arriagada G."/>
            <person name="Davis B.W."/>
            <person name="Ostrander E.A."/>
            <person name="Goff S.P."/>
            <person name="Metzger M.J."/>
        </authorList>
    </citation>
    <scope>NUCLEOTIDE SEQUENCE</scope>
    <source>
        <strain evidence="10">MELC-2E11</strain>
        <tissue evidence="10">Siphon/mantle</tissue>
    </source>
</reference>
<sequence length="545" mass="61563">MYKNFVSKSKMTEGLHTVDGVPVGIGDRLECDGCLATIRFIGEVPPTKGVWLGVEWDDPERGKHNGTHEGHTFFTTRHPKSGSFIRPKKANFGVSFMSAVCDRYGRIEDENAGVITDDLYVVGGKNQQTVVEMVGARKVNDLQGKLDELKEVALRGMLVYGTLASDDISVLVPSIVDLDISQNLLSSWQQISEITKQLRKLKSLNVSGNVLEIPDRPGDLLENFSHITAVFLNRMGYDWAEVLKCSEMFPRLEQLHVCFNGISTLSVLNGHLQNVQLVNLESNTLQDWEQLLYLGHLPHLHTLIVSDNKIPRVFFDSNGSFSTELFPKLRCLTINNNLVNEWESINELNKLASLEDLRIKSNPLMESATEQTVRQLLIAKLKHLKMCNRTEVANDERKGAEIDYLKRFGPEWVKSGGHQDLNVSKPSQEFVKQHPRYADLVSIWGAPEDSEMKQQSETLKSSLIGEYFNTDLADSKVLEKKLPLTMTVGKLKALIFRVFKIDSDIKLFYKSLKNADQNLEYELDNDQSFLSFFAIEQGDTIIVKL</sequence>
<protein>
    <recommendedName>
        <fullName evidence="3">Tubulin-specific chaperone E</fullName>
    </recommendedName>
    <alternativeName>
        <fullName evidence="8">Tubulin-folding cofactor E</fullName>
    </alternativeName>
</protein>
<name>A0ABY7FGW0_MYAAR</name>
<keyword evidence="7" id="KW-0143">Chaperone</keyword>
<evidence type="ECO:0000259" key="9">
    <source>
        <dbReference type="PROSITE" id="PS50245"/>
    </source>
</evidence>
<dbReference type="Pfam" id="PF14580">
    <property type="entry name" value="LRR_9"/>
    <property type="match status" value="1"/>
</dbReference>
<dbReference type="SUPFAM" id="SSF74924">
    <property type="entry name" value="Cap-Gly domain"/>
    <property type="match status" value="1"/>
</dbReference>
<evidence type="ECO:0000313" key="11">
    <source>
        <dbReference type="Proteomes" id="UP001164746"/>
    </source>
</evidence>
<dbReference type="CDD" id="cd17044">
    <property type="entry name" value="Ubl_TBCE"/>
    <property type="match status" value="1"/>
</dbReference>
<evidence type="ECO:0000256" key="4">
    <source>
        <dbReference type="ARBA" id="ARBA00022490"/>
    </source>
</evidence>
<dbReference type="Gene3D" id="3.80.10.10">
    <property type="entry name" value="Ribonuclease Inhibitor"/>
    <property type="match status" value="3"/>
</dbReference>
<evidence type="ECO:0000256" key="8">
    <source>
        <dbReference type="ARBA" id="ARBA00030180"/>
    </source>
</evidence>
<feature type="domain" description="CAP-Gly" evidence="9">
    <location>
        <begin position="42"/>
        <end position="86"/>
    </location>
</feature>
<organism evidence="10 11">
    <name type="scientific">Mya arenaria</name>
    <name type="common">Soft-shell clam</name>
    <dbReference type="NCBI Taxonomy" id="6604"/>
    <lineage>
        <taxon>Eukaryota</taxon>
        <taxon>Metazoa</taxon>
        <taxon>Spiralia</taxon>
        <taxon>Lophotrochozoa</taxon>
        <taxon>Mollusca</taxon>
        <taxon>Bivalvia</taxon>
        <taxon>Autobranchia</taxon>
        <taxon>Heteroconchia</taxon>
        <taxon>Euheterodonta</taxon>
        <taxon>Imparidentia</taxon>
        <taxon>Neoheterodontei</taxon>
        <taxon>Myida</taxon>
        <taxon>Myoidea</taxon>
        <taxon>Myidae</taxon>
        <taxon>Mya</taxon>
    </lineage>
</organism>
<evidence type="ECO:0000256" key="6">
    <source>
        <dbReference type="ARBA" id="ARBA00022737"/>
    </source>
</evidence>
<dbReference type="SUPFAM" id="SSF54236">
    <property type="entry name" value="Ubiquitin-like"/>
    <property type="match status" value="1"/>
</dbReference>
<keyword evidence="4" id="KW-0963">Cytoplasm</keyword>
<dbReference type="InterPro" id="IPR044079">
    <property type="entry name" value="Ubl_TBCE"/>
</dbReference>
<dbReference type="SUPFAM" id="SSF52058">
    <property type="entry name" value="L domain-like"/>
    <property type="match status" value="1"/>
</dbReference>
<proteinExistence type="inferred from homology"/>
<evidence type="ECO:0000313" key="10">
    <source>
        <dbReference type="EMBL" id="WAR20409.1"/>
    </source>
</evidence>
<dbReference type="InterPro" id="IPR000938">
    <property type="entry name" value="CAP-Gly_domain"/>
</dbReference>
<dbReference type="PANTHER" id="PTHR18849">
    <property type="entry name" value="LEUCINE RICH REPEAT PROTEIN"/>
    <property type="match status" value="1"/>
</dbReference>
<dbReference type="SMART" id="SM01052">
    <property type="entry name" value="CAP_GLY"/>
    <property type="match status" value="1"/>
</dbReference>
<evidence type="ECO:0000256" key="3">
    <source>
        <dbReference type="ARBA" id="ARBA00015004"/>
    </source>
</evidence>
<gene>
    <name evidence="10" type="ORF">MAR_002247</name>
</gene>
<dbReference type="InterPro" id="IPR029071">
    <property type="entry name" value="Ubiquitin-like_domsf"/>
</dbReference>
<dbReference type="Proteomes" id="UP001164746">
    <property type="component" value="Chromosome 11"/>
</dbReference>
<evidence type="ECO:0000256" key="2">
    <source>
        <dbReference type="ARBA" id="ARBA00006286"/>
    </source>
</evidence>
<keyword evidence="11" id="KW-1185">Reference proteome</keyword>
<dbReference type="PANTHER" id="PTHR18849:SF0">
    <property type="entry name" value="CILIA- AND FLAGELLA-ASSOCIATED PROTEIN 410-RELATED"/>
    <property type="match status" value="1"/>
</dbReference>
<dbReference type="PROSITE" id="PS50245">
    <property type="entry name" value="CAP_GLY_2"/>
    <property type="match status" value="1"/>
</dbReference>
<dbReference type="EMBL" id="CP111022">
    <property type="protein sequence ID" value="WAR20409.1"/>
    <property type="molecule type" value="Genomic_DNA"/>
</dbReference>
<dbReference type="Pfam" id="PF01302">
    <property type="entry name" value="CAP_GLY"/>
    <property type="match status" value="1"/>
</dbReference>
<comment type="similarity">
    <text evidence="2">Belongs to the TBCE family.</text>
</comment>